<accession>A0ABS2CB88</accession>
<dbReference type="InterPro" id="IPR001638">
    <property type="entry name" value="Solute-binding_3/MltF_N"/>
</dbReference>
<name>A0ABS2CB88_9NEIS</name>
<dbReference type="SMART" id="SM00062">
    <property type="entry name" value="PBPb"/>
    <property type="match status" value="1"/>
</dbReference>
<evidence type="ECO:0000313" key="5">
    <source>
        <dbReference type="Proteomes" id="UP001195660"/>
    </source>
</evidence>
<dbReference type="Gene3D" id="3.40.190.10">
    <property type="entry name" value="Periplasmic binding protein-like II"/>
    <property type="match status" value="2"/>
</dbReference>
<dbReference type="PANTHER" id="PTHR35936:SF6">
    <property type="entry name" value="AMINO ACID ABC TRANSPORTER SUBSTRATE-BINDING PAAT FAMILY PROTEIN"/>
    <property type="match status" value="1"/>
</dbReference>
<evidence type="ECO:0000313" key="4">
    <source>
        <dbReference type="EMBL" id="MBM5570636.1"/>
    </source>
</evidence>
<dbReference type="RefSeq" id="WP_203569924.1">
    <property type="nucleotide sequence ID" value="NZ_WOFE01000001.1"/>
</dbReference>
<comment type="caution">
    <text evidence="4">The sequence shown here is derived from an EMBL/GenBank/DDBJ whole genome shotgun (WGS) entry which is preliminary data.</text>
</comment>
<proteinExistence type="predicted"/>
<feature type="chain" id="PRO_5045166383" evidence="2">
    <location>
        <begin position="21"/>
        <end position="256"/>
    </location>
</feature>
<reference evidence="4 5" key="1">
    <citation type="submission" date="2019-11" db="EMBL/GenBank/DDBJ databases">
        <title>Novel Deefgea species.</title>
        <authorList>
            <person name="Han J.-H."/>
        </authorList>
    </citation>
    <scope>NUCLEOTIDE SEQUENCE [LARGE SCALE GENOMIC DNA]</scope>
    <source>
        <strain evidence="4 5">LMG 24817</strain>
    </source>
</reference>
<organism evidence="4 5">
    <name type="scientific">Deefgea chitinilytica</name>
    <dbReference type="NCBI Taxonomy" id="570276"/>
    <lineage>
        <taxon>Bacteria</taxon>
        <taxon>Pseudomonadati</taxon>
        <taxon>Pseudomonadota</taxon>
        <taxon>Betaproteobacteria</taxon>
        <taxon>Neisseriales</taxon>
        <taxon>Chitinibacteraceae</taxon>
        <taxon>Deefgea</taxon>
    </lineage>
</organism>
<dbReference type="EMBL" id="WOFE01000001">
    <property type="protein sequence ID" value="MBM5570636.1"/>
    <property type="molecule type" value="Genomic_DNA"/>
</dbReference>
<sequence length="256" mass="28499">MATLVRCLLLVFLLLPTAQAETITINAEDDWAPFSSISADKKTAVGLSVELVRAAYASQGIDVRFVPVPFARCLFEVEHGQVVACFNTSITDENREKFNWPSQPLLSEGLSILALSEFATKKISPKDLEGHLVGVTNGYTYPTWFMKNKKINKDLSRTDAVQLKKLLSRRIEYAVINTTPAQMMINADPAMRGKVKIVGEVEMSLLYLNFSKKHADAPRLLAAFETGFKAIQSNGVYARIQNDFKQRLGLLPQSDQ</sequence>
<keyword evidence="5" id="KW-1185">Reference proteome</keyword>
<feature type="domain" description="Solute-binding protein family 3/N-terminal" evidence="3">
    <location>
        <begin position="22"/>
        <end position="247"/>
    </location>
</feature>
<evidence type="ECO:0000256" key="1">
    <source>
        <dbReference type="ARBA" id="ARBA00022729"/>
    </source>
</evidence>
<dbReference type="SUPFAM" id="SSF53850">
    <property type="entry name" value="Periplasmic binding protein-like II"/>
    <property type="match status" value="1"/>
</dbReference>
<keyword evidence="1 2" id="KW-0732">Signal</keyword>
<protein>
    <submittedName>
        <fullName evidence="4">Transporter substrate-binding domain-containing protein</fullName>
    </submittedName>
</protein>
<feature type="signal peptide" evidence="2">
    <location>
        <begin position="1"/>
        <end position="20"/>
    </location>
</feature>
<evidence type="ECO:0000256" key="2">
    <source>
        <dbReference type="SAM" id="SignalP"/>
    </source>
</evidence>
<dbReference type="PANTHER" id="PTHR35936">
    <property type="entry name" value="MEMBRANE-BOUND LYTIC MUREIN TRANSGLYCOSYLASE F"/>
    <property type="match status" value="1"/>
</dbReference>
<evidence type="ECO:0000259" key="3">
    <source>
        <dbReference type="SMART" id="SM00062"/>
    </source>
</evidence>
<dbReference type="Proteomes" id="UP001195660">
    <property type="component" value="Unassembled WGS sequence"/>
</dbReference>
<gene>
    <name evidence="4" type="ORF">GM173_03475</name>
</gene>
<dbReference type="Pfam" id="PF00497">
    <property type="entry name" value="SBP_bac_3"/>
    <property type="match status" value="1"/>
</dbReference>